<dbReference type="Gene3D" id="1.10.287.470">
    <property type="entry name" value="Helix hairpin bin"/>
    <property type="match status" value="1"/>
</dbReference>
<evidence type="ECO:0000259" key="4">
    <source>
        <dbReference type="Pfam" id="PF25917"/>
    </source>
</evidence>
<evidence type="ECO:0000256" key="2">
    <source>
        <dbReference type="ARBA" id="ARBA00009477"/>
    </source>
</evidence>
<sequence>MIWRFVVVAVIIAAAFYGLHTFQGFKEKMISQAVAQQQAGGSITISAEAIKEATWQNRLESVGSLQAVQGVDLAPEVSGVVTQVNFDSGQDVKQGDLLVQINDDVEEAALKGERASASQAQKQFERYNTLAKRGDQSQSSVDEQRARWQEAESSVEQTEAQIAQKNILAPFDGRLGIRQVNLGQYVSAGTVMVTLQDLHQIYVNFSLPAQHLAKLKVGLDLDVTTDAYPGETFKAKLTSLDAVVDQSTRNITVQGTLPNPDRKLLPGLFVNVRVLLPASEQVLTVPETAITYSLFGDSVYLVEDSGDQKVVKQVFVTVGNRRGDEVAISGDIKAGDTVVTSGQTKLRNGTAVKINNTVTLGPRKDLPRG</sequence>
<dbReference type="Pfam" id="PF25954">
    <property type="entry name" value="Beta-barrel_RND_2"/>
    <property type="match status" value="1"/>
</dbReference>
<dbReference type="InterPro" id="IPR058627">
    <property type="entry name" value="MdtA-like_C"/>
</dbReference>
<feature type="domain" description="CusB-like beta-barrel" evidence="5">
    <location>
        <begin position="201"/>
        <end position="274"/>
    </location>
</feature>
<keyword evidence="8" id="KW-1185">Reference proteome</keyword>
<organism evidence="7 8">
    <name type="scientific">Marinibaculum pumilum</name>
    <dbReference type="NCBI Taxonomy" id="1766165"/>
    <lineage>
        <taxon>Bacteria</taxon>
        <taxon>Pseudomonadati</taxon>
        <taxon>Pseudomonadota</taxon>
        <taxon>Alphaproteobacteria</taxon>
        <taxon>Rhodospirillales</taxon>
        <taxon>Rhodospirillaceae</taxon>
        <taxon>Marinibaculum</taxon>
    </lineage>
</organism>
<keyword evidence="3" id="KW-0813">Transport</keyword>
<evidence type="ECO:0000259" key="5">
    <source>
        <dbReference type="Pfam" id="PF25954"/>
    </source>
</evidence>
<evidence type="ECO:0000256" key="3">
    <source>
        <dbReference type="ARBA" id="ARBA00022448"/>
    </source>
</evidence>
<protein>
    <submittedName>
        <fullName evidence="7">Efflux RND transporter periplasmic adaptor subunit</fullName>
    </submittedName>
</protein>
<gene>
    <name evidence="7" type="ORF">ACFOGJ_15940</name>
</gene>
<dbReference type="Pfam" id="PF25917">
    <property type="entry name" value="BSH_RND"/>
    <property type="match status" value="1"/>
</dbReference>
<feature type="domain" description="Multidrug resistance protein MdtA-like barrel-sandwich hybrid" evidence="4">
    <location>
        <begin position="71"/>
        <end position="190"/>
    </location>
</feature>
<evidence type="ECO:0000256" key="1">
    <source>
        <dbReference type="ARBA" id="ARBA00004196"/>
    </source>
</evidence>
<dbReference type="Proteomes" id="UP001595528">
    <property type="component" value="Unassembled WGS sequence"/>
</dbReference>
<dbReference type="Pfam" id="PF25967">
    <property type="entry name" value="RND-MFP_C"/>
    <property type="match status" value="1"/>
</dbReference>
<name>A0ABV7L241_9PROT</name>
<accession>A0ABV7L241</accession>
<evidence type="ECO:0000313" key="7">
    <source>
        <dbReference type="EMBL" id="MFC3228736.1"/>
    </source>
</evidence>
<dbReference type="Gene3D" id="2.40.30.170">
    <property type="match status" value="1"/>
</dbReference>
<dbReference type="PANTHER" id="PTHR30469:SF11">
    <property type="entry name" value="BLL4320 PROTEIN"/>
    <property type="match status" value="1"/>
</dbReference>
<proteinExistence type="inferred from homology"/>
<dbReference type="RefSeq" id="WP_379902140.1">
    <property type="nucleotide sequence ID" value="NZ_JBHRTR010000028.1"/>
</dbReference>
<dbReference type="EMBL" id="JBHRTR010000028">
    <property type="protein sequence ID" value="MFC3228736.1"/>
    <property type="molecule type" value="Genomic_DNA"/>
</dbReference>
<dbReference type="InterPro" id="IPR006143">
    <property type="entry name" value="RND_pump_MFP"/>
</dbReference>
<dbReference type="Gene3D" id="2.40.420.20">
    <property type="match status" value="1"/>
</dbReference>
<comment type="caution">
    <text evidence="7">The sequence shown here is derived from an EMBL/GenBank/DDBJ whole genome shotgun (WGS) entry which is preliminary data.</text>
</comment>
<dbReference type="SUPFAM" id="SSF111369">
    <property type="entry name" value="HlyD-like secretion proteins"/>
    <property type="match status" value="1"/>
</dbReference>
<feature type="domain" description="Multidrug resistance protein MdtA-like C-terminal permuted SH3" evidence="6">
    <location>
        <begin position="281"/>
        <end position="343"/>
    </location>
</feature>
<evidence type="ECO:0000259" key="6">
    <source>
        <dbReference type="Pfam" id="PF25967"/>
    </source>
</evidence>
<dbReference type="InterPro" id="IPR058625">
    <property type="entry name" value="MdtA-like_BSH"/>
</dbReference>
<comment type="subcellular location">
    <subcellularLocation>
        <location evidence="1">Cell envelope</location>
    </subcellularLocation>
</comment>
<dbReference type="NCBIfam" id="TIGR01730">
    <property type="entry name" value="RND_mfp"/>
    <property type="match status" value="1"/>
</dbReference>
<dbReference type="PANTHER" id="PTHR30469">
    <property type="entry name" value="MULTIDRUG RESISTANCE PROTEIN MDTA"/>
    <property type="match status" value="1"/>
</dbReference>
<comment type="similarity">
    <text evidence="2">Belongs to the membrane fusion protein (MFP) (TC 8.A.1) family.</text>
</comment>
<dbReference type="InterPro" id="IPR058792">
    <property type="entry name" value="Beta-barrel_RND_2"/>
</dbReference>
<dbReference type="Gene3D" id="2.40.50.100">
    <property type="match status" value="1"/>
</dbReference>
<reference evidence="8" key="1">
    <citation type="journal article" date="2019" name="Int. J. Syst. Evol. Microbiol.">
        <title>The Global Catalogue of Microorganisms (GCM) 10K type strain sequencing project: providing services to taxonomists for standard genome sequencing and annotation.</title>
        <authorList>
            <consortium name="The Broad Institute Genomics Platform"/>
            <consortium name="The Broad Institute Genome Sequencing Center for Infectious Disease"/>
            <person name="Wu L."/>
            <person name="Ma J."/>
        </authorList>
    </citation>
    <scope>NUCLEOTIDE SEQUENCE [LARGE SCALE GENOMIC DNA]</scope>
    <source>
        <strain evidence="8">KCTC 42964</strain>
    </source>
</reference>
<evidence type="ECO:0000313" key="8">
    <source>
        <dbReference type="Proteomes" id="UP001595528"/>
    </source>
</evidence>